<dbReference type="InterPro" id="IPR000242">
    <property type="entry name" value="PTP_cat"/>
</dbReference>
<proteinExistence type="inferred from homology"/>
<evidence type="ECO:0000259" key="6">
    <source>
        <dbReference type="PROSITE" id="PS50206"/>
    </source>
</evidence>
<dbReference type="SUPFAM" id="SSF52799">
    <property type="entry name" value="(Phosphotyrosine protein) phosphatases II"/>
    <property type="match status" value="1"/>
</dbReference>
<dbReference type="GO" id="GO:0004725">
    <property type="term" value="F:protein tyrosine phosphatase activity"/>
    <property type="evidence" value="ECO:0007669"/>
    <property type="project" value="UniProtKB-EC"/>
</dbReference>
<dbReference type="Gene3D" id="3.90.190.10">
    <property type="entry name" value="Protein tyrosine phosphatase superfamily"/>
    <property type="match status" value="1"/>
</dbReference>
<dbReference type="InterPro" id="IPR036873">
    <property type="entry name" value="Rhodanese-like_dom_sf"/>
</dbReference>
<dbReference type="InterPro" id="IPR029021">
    <property type="entry name" value="Prot-tyrosine_phosphatase-like"/>
</dbReference>
<feature type="domain" description="Tyrosine-protein phosphatase" evidence="4">
    <location>
        <begin position="515"/>
        <end position="797"/>
    </location>
</feature>
<keyword evidence="8" id="KW-1185">Reference proteome</keyword>
<dbReference type="SMART" id="SM00404">
    <property type="entry name" value="PTPc_motif"/>
    <property type="match status" value="1"/>
</dbReference>
<dbReference type="PROSITE" id="PS50056">
    <property type="entry name" value="TYR_PHOSPHATASE_2"/>
    <property type="match status" value="1"/>
</dbReference>
<dbReference type="Proteomes" id="UP000266188">
    <property type="component" value="Unassembled WGS sequence"/>
</dbReference>
<dbReference type="Pfam" id="PF00581">
    <property type="entry name" value="Rhodanese"/>
    <property type="match status" value="1"/>
</dbReference>
<comment type="caution">
    <text evidence="7">The sequence shown here is derived from an EMBL/GenBank/DDBJ whole genome shotgun (WGS) entry which is preliminary data.</text>
</comment>
<reference evidence="8" key="1">
    <citation type="submission" date="2017-02" db="EMBL/GenBank/DDBJ databases">
        <authorList>
            <person name="Tafer H."/>
            <person name="Lopandic K."/>
        </authorList>
    </citation>
    <scope>NUCLEOTIDE SEQUENCE [LARGE SCALE GENOMIC DNA]</scope>
    <source>
        <strain evidence="8">CBS 366.77</strain>
    </source>
</reference>
<gene>
    <name evidence="7" type="ORF">PHISCL_04015</name>
</gene>
<feature type="region of interest" description="Disordered" evidence="3">
    <location>
        <begin position="1"/>
        <end position="58"/>
    </location>
</feature>
<dbReference type="EMBL" id="MVGC01000111">
    <property type="protein sequence ID" value="RJE23639.1"/>
    <property type="molecule type" value="Genomic_DNA"/>
</dbReference>
<dbReference type="EC" id="3.1.3.48" evidence="2"/>
<dbReference type="FunFam" id="3.40.250.10:FF:000051">
    <property type="entry name" value="Protein tyrosine phosphatase (Pyp1), putative"/>
    <property type="match status" value="1"/>
</dbReference>
<dbReference type="PROSITE" id="PS00383">
    <property type="entry name" value="TYR_PHOSPHATASE_1"/>
    <property type="match status" value="1"/>
</dbReference>
<dbReference type="PANTHER" id="PTHR19134:SF561">
    <property type="entry name" value="PROTEIN TYROSINE PHOSPHATASE 36E, ISOFORM A"/>
    <property type="match status" value="1"/>
</dbReference>
<dbReference type="CDD" id="cd01446">
    <property type="entry name" value="DSP_MapKP"/>
    <property type="match status" value="1"/>
</dbReference>
<dbReference type="InterPro" id="IPR003595">
    <property type="entry name" value="Tyr_Pase_cat"/>
</dbReference>
<dbReference type="InterPro" id="IPR016130">
    <property type="entry name" value="Tyr_Pase_AS"/>
</dbReference>
<organism evidence="7 8">
    <name type="scientific">Aspergillus sclerotialis</name>
    <dbReference type="NCBI Taxonomy" id="2070753"/>
    <lineage>
        <taxon>Eukaryota</taxon>
        <taxon>Fungi</taxon>
        <taxon>Dikarya</taxon>
        <taxon>Ascomycota</taxon>
        <taxon>Pezizomycotina</taxon>
        <taxon>Eurotiomycetes</taxon>
        <taxon>Eurotiomycetidae</taxon>
        <taxon>Eurotiales</taxon>
        <taxon>Aspergillaceae</taxon>
        <taxon>Aspergillus</taxon>
        <taxon>Aspergillus subgen. Polypaecilum</taxon>
    </lineage>
</organism>
<dbReference type="CDD" id="cd18533">
    <property type="entry name" value="PTP_fungal"/>
    <property type="match status" value="1"/>
</dbReference>
<name>A0A3A2ZKA2_9EURO</name>
<dbReference type="Gene3D" id="3.40.250.10">
    <property type="entry name" value="Rhodanese-like domain"/>
    <property type="match status" value="1"/>
</dbReference>
<dbReference type="STRING" id="2070753.A0A3A2ZKA2"/>
<dbReference type="InterPro" id="IPR001763">
    <property type="entry name" value="Rhodanese-like_dom"/>
</dbReference>
<protein>
    <recommendedName>
        <fullName evidence="2">protein-tyrosine-phosphatase</fullName>
        <ecNumber evidence="2">3.1.3.48</ecNumber>
    </recommendedName>
</protein>
<dbReference type="InterPro" id="IPR000387">
    <property type="entry name" value="Tyr_Pase_dom"/>
</dbReference>
<evidence type="ECO:0000259" key="4">
    <source>
        <dbReference type="PROSITE" id="PS50055"/>
    </source>
</evidence>
<feature type="compositionally biased region" description="Polar residues" evidence="3">
    <location>
        <begin position="203"/>
        <end position="215"/>
    </location>
</feature>
<evidence type="ECO:0000313" key="7">
    <source>
        <dbReference type="EMBL" id="RJE23639.1"/>
    </source>
</evidence>
<dbReference type="FunFam" id="3.90.190.10:FF:000142">
    <property type="entry name" value="Protein tyrosine phosphatase (Pyp1), putative"/>
    <property type="match status" value="1"/>
</dbReference>
<dbReference type="SMART" id="SM00194">
    <property type="entry name" value="PTPc"/>
    <property type="match status" value="1"/>
</dbReference>
<dbReference type="Pfam" id="PF00102">
    <property type="entry name" value="Y_phosphatase"/>
    <property type="match status" value="1"/>
</dbReference>
<evidence type="ECO:0000313" key="8">
    <source>
        <dbReference type="Proteomes" id="UP000266188"/>
    </source>
</evidence>
<feature type="compositionally biased region" description="Polar residues" evidence="3">
    <location>
        <begin position="1"/>
        <end position="50"/>
    </location>
</feature>
<dbReference type="PROSITE" id="PS50206">
    <property type="entry name" value="RHODANESE_3"/>
    <property type="match status" value="1"/>
</dbReference>
<feature type="region of interest" description="Disordered" evidence="3">
    <location>
        <begin position="178"/>
        <end position="218"/>
    </location>
</feature>
<dbReference type="PRINTS" id="PR00700">
    <property type="entry name" value="PRTYPHPHTASE"/>
</dbReference>
<feature type="domain" description="Rhodanese" evidence="6">
    <location>
        <begin position="262"/>
        <end position="378"/>
    </location>
</feature>
<dbReference type="OrthoDB" id="6058203at2759"/>
<dbReference type="AlphaFoldDB" id="A0A3A2ZKA2"/>
<dbReference type="PANTHER" id="PTHR19134">
    <property type="entry name" value="RECEPTOR-TYPE TYROSINE-PROTEIN PHOSPHATASE"/>
    <property type="match status" value="1"/>
</dbReference>
<evidence type="ECO:0000256" key="2">
    <source>
        <dbReference type="ARBA" id="ARBA00013064"/>
    </source>
</evidence>
<comment type="similarity">
    <text evidence="1">Belongs to the protein-tyrosine phosphatase family. Non-receptor class subfamily.</text>
</comment>
<evidence type="ECO:0000259" key="5">
    <source>
        <dbReference type="PROSITE" id="PS50056"/>
    </source>
</evidence>
<dbReference type="PROSITE" id="PS50055">
    <property type="entry name" value="TYR_PHOSPHATASE_PTP"/>
    <property type="match status" value="1"/>
</dbReference>
<sequence>MTGPTRSPSSVWGRDSQNCQPLGSPSQPSTLPKCDSYSSPTGDFFHSQNRGPDLSSPGYFGISSNHQFNLKQGFHTKDWDHFSHPQPSISSPKLHILPQKPYFGDYVDLPKDASDSDKEYRDFVAQGLPLRRQVQRPDNLPGANVSCPPFLKSPQSQHLVHPVRSHKMSVFWKENSSQCEQADEDVSPARFPETPTHPHSAPPRSSQTTGQTLTPYLTGIDPCAMPSTSVSQRIRDAPQSNLADRCGTIVSPERCAELLQSCRDEVMLLDVRPYAHFAQGNINGSLNLCVPTTLLKRRSFDTQKLESTFTNEVEKRNFAKWKNCRFIIVYDAMTTEMKDAAPLLNVLKKFIVEGWGGEGLILCGGFRAFSDMFPDLIRSGQPQGSSPSLNQSASLTVGAPLVAPVVGGCTLPESSTVAVPFFGNIRQNTDLIGGVGQIPPRLPEQLTESKRQMLPTWLRLASDPKDEGYQVSTKFLDLERRELERMKEALSYEKSAESSSTIARRFRIAGIEKGNKNRYNDIYPFDHSRVRLQDVATGGCDYVNANHIKAEYGNRRYIATQAPVPDTFNDFWRVVWEQDVRLLVSLTAEVERGQVKCHRYWETGDYGPFRVRNFAQRRIRLDSQSDTGNTGHLSGQQDVGDDPCIIVRYMSLSHSAFPFQPLREITQLQYPSWPDFGITSQPSHLLRLIGQCDEVSKAATDAVATNSEPGVEEQRPLLVHCSAGCGRTGTFCTVDSVLGMLKQKLQGPISKWPAEAWIHDETLDLIAKTVEDFRTQRPSMVQNLSQFVLCYESVLEWLMSQMREEEMSGTMQQGQDI</sequence>
<evidence type="ECO:0000256" key="1">
    <source>
        <dbReference type="ARBA" id="ARBA00009649"/>
    </source>
</evidence>
<feature type="domain" description="Tyrosine specific protein phosphatases" evidence="5">
    <location>
        <begin position="693"/>
        <end position="788"/>
    </location>
</feature>
<dbReference type="SUPFAM" id="SSF52821">
    <property type="entry name" value="Rhodanese/Cell cycle control phosphatase"/>
    <property type="match status" value="1"/>
</dbReference>
<evidence type="ECO:0000256" key="3">
    <source>
        <dbReference type="SAM" id="MobiDB-lite"/>
    </source>
</evidence>
<dbReference type="InterPro" id="IPR050348">
    <property type="entry name" value="Protein-Tyr_Phosphatase"/>
</dbReference>
<accession>A0A3A2ZKA2</accession>